<dbReference type="Proteomes" id="UP000386847">
    <property type="component" value="Chromosome"/>
</dbReference>
<reference evidence="1 2" key="1">
    <citation type="submission" date="2019-10" db="EMBL/GenBank/DDBJ databases">
        <title>Genomic analysis of Raineyella sp. CBA3103.</title>
        <authorList>
            <person name="Roh S.W."/>
        </authorList>
    </citation>
    <scope>NUCLEOTIDE SEQUENCE [LARGE SCALE GENOMIC DNA]</scope>
    <source>
        <strain evidence="1 2">CBA3103</strain>
    </source>
</reference>
<evidence type="ECO:0000313" key="2">
    <source>
        <dbReference type="Proteomes" id="UP000386847"/>
    </source>
</evidence>
<dbReference type="AlphaFoldDB" id="A0A5Q2FEV0"/>
<dbReference type="RefSeq" id="WP_153571343.1">
    <property type="nucleotide sequence ID" value="NZ_CP045725.1"/>
</dbReference>
<evidence type="ECO:0000313" key="1">
    <source>
        <dbReference type="EMBL" id="QGF22816.1"/>
    </source>
</evidence>
<name>A0A5Q2FEV0_9ACTN</name>
<dbReference type="KEGG" id="rain:Rai3103_03050"/>
<gene>
    <name evidence="1" type="ORF">Rai3103_03050</name>
</gene>
<proteinExistence type="predicted"/>
<dbReference type="EMBL" id="CP045725">
    <property type="protein sequence ID" value="QGF22816.1"/>
    <property type="molecule type" value="Genomic_DNA"/>
</dbReference>
<accession>A0A5Q2FEV0</accession>
<protein>
    <submittedName>
        <fullName evidence="1">Uncharacterized protein</fullName>
    </submittedName>
</protein>
<organism evidence="1 2">
    <name type="scientific">Raineyella fluvialis</name>
    <dbReference type="NCBI Taxonomy" id="2662261"/>
    <lineage>
        <taxon>Bacteria</taxon>
        <taxon>Bacillati</taxon>
        <taxon>Actinomycetota</taxon>
        <taxon>Actinomycetes</taxon>
        <taxon>Propionibacteriales</taxon>
        <taxon>Propionibacteriaceae</taxon>
        <taxon>Raineyella</taxon>
    </lineage>
</organism>
<sequence length="462" mass="50869">MDPLALLISCVEKLGGRDVSPSGPLTVDFSLDDIPAFASVQPGGRLRGSVFISDSDEPVVFEEAEEWRQRQFTASSCRLDVAFTGEVVEGVEQVLIRVLFERPLNPSAISDNDPLLEEAVALFDSWWGNDDLEPDKTACGVPFMPDDPTRIGPVNAWLLMGAEASFFTTGDLTPARADALCGIFESDWTAAKQTEPGDLLFYYFTEPYKAIHFVARAVDYAYFEDIGETGESWQGKQWWCHTTPPVQIEPITLTQLQSVIGKTVMTGRSGRFMHPSHANELAALVRPLHARDAGDLIRVLRPVVGQADKPDPASMDLTAWRELAAGSLALEAHVERYLVEPLLRLALCDDPDVSTRKAFSIGPKVVDYAVIRGEDPTCVIEVKLRVRRPKSGAWADCADFMQAAGYGQALERNAILMDAFTIHLIPPGADNPSWNLDRHRLTDTDLAVIRDHLLGRSAPTLP</sequence>
<keyword evidence="2" id="KW-1185">Reference proteome</keyword>